<dbReference type="EMBL" id="GGEC01086332">
    <property type="protein sequence ID" value="MBX66816.1"/>
    <property type="molecule type" value="Transcribed_RNA"/>
</dbReference>
<reference evidence="1" key="1">
    <citation type="submission" date="2018-02" db="EMBL/GenBank/DDBJ databases">
        <title>Rhizophora mucronata_Transcriptome.</title>
        <authorList>
            <person name="Meera S.P."/>
            <person name="Sreeshan A."/>
            <person name="Augustine A."/>
        </authorList>
    </citation>
    <scope>NUCLEOTIDE SEQUENCE</scope>
    <source>
        <tissue evidence="1">Leaf</tissue>
    </source>
</reference>
<sequence>MRVGYYREHTESGQLLSCRLWNCCSLSVLHFEYSCLQWFLTLRV</sequence>
<dbReference type="AlphaFoldDB" id="A0A2P2QIN2"/>
<name>A0A2P2QIN2_RHIMU</name>
<organism evidence="1">
    <name type="scientific">Rhizophora mucronata</name>
    <name type="common">Asiatic mangrove</name>
    <dbReference type="NCBI Taxonomy" id="61149"/>
    <lineage>
        <taxon>Eukaryota</taxon>
        <taxon>Viridiplantae</taxon>
        <taxon>Streptophyta</taxon>
        <taxon>Embryophyta</taxon>
        <taxon>Tracheophyta</taxon>
        <taxon>Spermatophyta</taxon>
        <taxon>Magnoliopsida</taxon>
        <taxon>eudicotyledons</taxon>
        <taxon>Gunneridae</taxon>
        <taxon>Pentapetalae</taxon>
        <taxon>rosids</taxon>
        <taxon>fabids</taxon>
        <taxon>Malpighiales</taxon>
        <taxon>Rhizophoraceae</taxon>
        <taxon>Rhizophora</taxon>
    </lineage>
</organism>
<proteinExistence type="predicted"/>
<protein>
    <submittedName>
        <fullName evidence="1">Uncharacterized protein</fullName>
    </submittedName>
</protein>
<evidence type="ECO:0000313" key="1">
    <source>
        <dbReference type="EMBL" id="MBX66816.1"/>
    </source>
</evidence>
<accession>A0A2P2QIN2</accession>